<dbReference type="OrthoDB" id="277191at2759"/>
<keyword evidence="8" id="KW-1185">Reference proteome</keyword>
<feature type="compositionally biased region" description="Low complexity" evidence="3">
    <location>
        <begin position="44"/>
        <end position="59"/>
    </location>
</feature>
<evidence type="ECO:0000313" key="6">
    <source>
        <dbReference type="EMBL" id="KDE05208.1"/>
    </source>
</evidence>
<evidence type="ECO:0000259" key="4">
    <source>
        <dbReference type="Pfam" id="PF00675"/>
    </source>
</evidence>
<proteinExistence type="inferred from homology"/>
<feature type="domain" description="Peptidase M16 N-terminal" evidence="4">
    <location>
        <begin position="75"/>
        <end position="221"/>
    </location>
</feature>
<name>U5HB92_USTV1</name>
<evidence type="ECO:0000256" key="1">
    <source>
        <dbReference type="ARBA" id="ARBA00002123"/>
    </source>
</evidence>
<dbReference type="GO" id="GO:0017087">
    <property type="term" value="C:mitochondrial processing peptidase complex"/>
    <property type="evidence" value="ECO:0007669"/>
    <property type="project" value="EnsemblFungi"/>
</dbReference>
<dbReference type="GO" id="GO:0006627">
    <property type="term" value="P:protein processing involved in protein targeting to mitochondrion"/>
    <property type="evidence" value="ECO:0007669"/>
    <property type="project" value="EnsemblFungi"/>
</dbReference>
<dbReference type="Pfam" id="PF00675">
    <property type="entry name" value="Peptidase_M16"/>
    <property type="match status" value="1"/>
</dbReference>
<dbReference type="GO" id="GO:0046872">
    <property type="term" value="F:metal ion binding"/>
    <property type="evidence" value="ECO:0007669"/>
    <property type="project" value="InterPro"/>
</dbReference>
<protein>
    <recommendedName>
        <fullName evidence="9">Mitochondrial processing peptidase</fullName>
    </recommendedName>
</protein>
<dbReference type="Proteomes" id="UP000017200">
    <property type="component" value="Unassembled WGS sequence"/>
</dbReference>
<dbReference type="HOGENOM" id="CLU_009902_5_2_1"/>
<evidence type="ECO:0000256" key="2">
    <source>
        <dbReference type="ARBA" id="ARBA00007261"/>
    </source>
</evidence>
<reference evidence="8" key="1">
    <citation type="submission" date="2010-11" db="EMBL/GenBank/DDBJ databases">
        <title>The genome sequence of Microbotryum violaceum strain p1A1 Lamole.</title>
        <authorList>
            <person name="Cuomo C."/>
            <person name="Perlin M."/>
            <person name="Young S.K."/>
            <person name="Zeng Q."/>
            <person name="Gargeya S."/>
            <person name="Alvarado L."/>
            <person name="Berlin A."/>
            <person name="Chapman S.B."/>
            <person name="Chen Z."/>
            <person name="Freedman E."/>
            <person name="Gellesch M."/>
            <person name="Goldberg J."/>
            <person name="Griggs A."/>
            <person name="Gujja S."/>
            <person name="Heilman E."/>
            <person name="Heiman D."/>
            <person name="Howarth C."/>
            <person name="Mehta T."/>
            <person name="Neiman D."/>
            <person name="Pearson M."/>
            <person name="Roberts A."/>
            <person name="Saif S."/>
            <person name="Shea T."/>
            <person name="Shenoy N."/>
            <person name="Sisk P."/>
            <person name="Stolte C."/>
            <person name="Sykes S."/>
            <person name="White J."/>
            <person name="Yandava C."/>
            <person name="Haas B."/>
            <person name="Nusbaum C."/>
            <person name="Birren B."/>
        </authorList>
    </citation>
    <scope>NUCLEOTIDE SEQUENCE [LARGE SCALE GENOMIC DNA]</scope>
    <source>
        <strain evidence="8">p1A1 Lamole</strain>
    </source>
</reference>
<dbReference type="GO" id="GO:0004222">
    <property type="term" value="F:metalloendopeptidase activity"/>
    <property type="evidence" value="ECO:0007669"/>
    <property type="project" value="EnsemblFungi"/>
</dbReference>
<dbReference type="PANTHER" id="PTHR11851:SF49">
    <property type="entry name" value="MITOCHONDRIAL-PROCESSING PEPTIDASE SUBUNIT ALPHA"/>
    <property type="match status" value="1"/>
</dbReference>
<gene>
    <name evidence="6" type="ORF">MVLG_04446</name>
</gene>
<dbReference type="PANTHER" id="PTHR11851">
    <property type="entry name" value="METALLOPROTEASE"/>
    <property type="match status" value="1"/>
</dbReference>
<evidence type="ECO:0000313" key="7">
    <source>
        <dbReference type="EnsemblFungi" id="MVLG_04446T0"/>
    </source>
</evidence>
<dbReference type="OMA" id="LKYHHSP"/>
<dbReference type="EMBL" id="AEIJ01000434">
    <property type="status" value="NOT_ANNOTATED_CDS"/>
    <property type="molecule type" value="Genomic_DNA"/>
</dbReference>
<comment type="similarity">
    <text evidence="2">Belongs to the peptidase M16 family.</text>
</comment>
<dbReference type="EMBL" id="GL541691">
    <property type="protein sequence ID" value="KDE05208.1"/>
    <property type="molecule type" value="Genomic_DNA"/>
</dbReference>
<evidence type="ECO:0000259" key="5">
    <source>
        <dbReference type="Pfam" id="PF05193"/>
    </source>
</evidence>
<dbReference type="Gene3D" id="3.30.830.10">
    <property type="entry name" value="Metalloenzyme, LuxS/M16 peptidase-like"/>
    <property type="match status" value="2"/>
</dbReference>
<dbReference type="InParanoid" id="U5HB92"/>
<reference evidence="7" key="4">
    <citation type="submission" date="2015-06" db="UniProtKB">
        <authorList>
            <consortium name="EnsemblFungi"/>
        </authorList>
    </citation>
    <scope>IDENTIFICATION</scope>
</reference>
<dbReference type="FunCoup" id="U5HB92">
    <property type="interactions" value="630"/>
</dbReference>
<dbReference type="Pfam" id="PF05193">
    <property type="entry name" value="Peptidase_M16_C"/>
    <property type="match status" value="1"/>
</dbReference>
<dbReference type="SUPFAM" id="SSF63411">
    <property type="entry name" value="LuxS/MPP-like metallohydrolase"/>
    <property type="match status" value="2"/>
</dbReference>
<dbReference type="InterPro" id="IPR050361">
    <property type="entry name" value="MPP/UQCRC_Complex"/>
</dbReference>
<dbReference type="InterPro" id="IPR011765">
    <property type="entry name" value="Pept_M16_N"/>
</dbReference>
<reference evidence="6" key="2">
    <citation type="submission" date="2010-11" db="EMBL/GenBank/DDBJ databases">
        <authorList>
            <consortium name="The Broad Institute Genome Sequencing Platform"/>
            <person name="Earl A."/>
            <person name="Ward D."/>
            <person name="Feldgarden M."/>
            <person name="Gevers D."/>
            <person name="Butler R."/>
            <person name="Young S.K."/>
            <person name="Zeng Q."/>
            <person name="Gargeya S."/>
            <person name="Fitzgerald M."/>
            <person name="Haas B."/>
            <person name="Abouelleil A."/>
            <person name="Alvarado L."/>
            <person name="Arachchi H.M."/>
            <person name="Berlin A."/>
            <person name="Brown A."/>
            <person name="Chapman S.B."/>
            <person name="Chen Z."/>
            <person name="Dunbar C."/>
            <person name="Freedman E."/>
            <person name="Gearin G."/>
            <person name="Gellesch M."/>
            <person name="Goldberg J."/>
            <person name="Griggs A."/>
            <person name="Gujja S."/>
            <person name="Heilman E."/>
            <person name="Heiman D."/>
            <person name="Howarth C."/>
            <person name="Larson L."/>
            <person name="Lui A."/>
            <person name="MacDonald P.J.P."/>
            <person name="Mehta T."/>
            <person name="Montmayeur A."/>
            <person name="Murphy C."/>
            <person name="Neiman D."/>
            <person name="Pearson M."/>
            <person name="Priest M."/>
            <person name="Roberts A."/>
            <person name="Saif S."/>
            <person name="Shea T."/>
            <person name="Shenoy N."/>
            <person name="Sisk P."/>
            <person name="Stolte C."/>
            <person name="Sykes S."/>
            <person name="White J."/>
            <person name="Yandava C."/>
            <person name="Wortman J."/>
            <person name="Nusbaum C."/>
            <person name="Birren B."/>
        </authorList>
    </citation>
    <scope>NUCLEOTIDE SEQUENCE</scope>
    <source>
        <strain evidence="6">P1A1 Lamole</strain>
    </source>
</reference>
<evidence type="ECO:0008006" key="9">
    <source>
        <dbReference type="Google" id="ProtNLM"/>
    </source>
</evidence>
<evidence type="ECO:0000313" key="8">
    <source>
        <dbReference type="Proteomes" id="UP000017200"/>
    </source>
</evidence>
<dbReference type="GO" id="GO:0061133">
    <property type="term" value="F:endopeptidase activator activity"/>
    <property type="evidence" value="ECO:0007669"/>
    <property type="project" value="EnsemblFungi"/>
</dbReference>
<dbReference type="InterPro" id="IPR007863">
    <property type="entry name" value="Peptidase_M16_C"/>
</dbReference>
<dbReference type="AlphaFoldDB" id="U5HB92"/>
<dbReference type="InterPro" id="IPR011249">
    <property type="entry name" value="Metalloenz_LuxS/M16"/>
</dbReference>
<dbReference type="STRING" id="683840.U5HB92"/>
<comment type="function">
    <text evidence="1">Substrate recognition and binding subunit of the essential mitochondrial processing protease (MPP), which cleaves the mitochondrial sequence off newly imported precursors proteins.</text>
</comment>
<organism evidence="6">
    <name type="scientific">Microbotryum lychnidis-dioicae (strain p1A1 Lamole / MvSl-1064)</name>
    <name type="common">Anther smut fungus</name>
    <dbReference type="NCBI Taxonomy" id="683840"/>
    <lineage>
        <taxon>Eukaryota</taxon>
        <taxon>Fungi</taxon>
        <taxon>Dikarya</taxon>
        <taxon>Basidiomycota</taxon>
        <taxon>Pucciniomycotina</taxon>
        <taxon>Microbotryomycetes</taxon>
        <taxon>Microbotryales</taxon>
        <taxon>Microbotryaceae</taxon>
        <taxon>Microbotryum</taxon>
    </lineage>
</organism>
<accession>U5HB92</accession>
<sequence length="577" mass="62307">MTISTTTRSLLPRSPRCLPLLCTAARRTLLPSSPASPLRHPPRRSLATTSPRRSTPTSADPLPLQVTALPNGVRVATDPAPGHFVAAGIYVDAGSRYENDLTRGSGHMVDRLGFKSTSNRTYEQMAKEIEHLGGQFLSSSSRETIMYQATTYTHSLDSVVSLLSDTVLNPLITPEELDQQRDAALWEIGEIKTKPEMILPEVLHEVAFQHNTLGNPLLCPEDRLRTMATSTLKDFLKMWYKPERMVLAAAGVEHDRMLDLADKYFGHLEKGVGVGSTITPATSSSLPFVPSAASTSIPPSASTASSSLFRHLSTSATSSASLASSSASPSPLDPTGFDYLSTAPAKYTGGELYLDNPDLEFTHIYIAYEGLSIHDPDIYALATLQVLLGGGGSFSAGGPGKGMYSRLYTSVLNQHYAVDFCAAFHHCYLDSGLFGLSIAVNPTWIASAPWVLANELDAITRPTQGGIDHGDVQRARNQLKSSLMMALESRMVQVEDLGRQVQVHGKKTPMQEMVALINQVSLNDIYRVAGRVLRPKKSSIVGDRKRSGKPTIVVQGQLNGLPDIPGTLARKGLNGEA</sequence>
<evidence type="ECO:0000256" key="3">
    <source>
        <dbReference type="SAM" id="MobiDB-lite"/>
    </source>
</evidence>
<feature type="region of interest" description="Disordered" evidence="3">
    <location>
        <begin position="31"/>
        <end position="64"/>
    </location>
</feature>
<feature type="domain" description="Peptidase M16 C-terminal" evidence="5">
    <location>
        <begin position="232"/>
        <end position="479"/>
    </location>
</feature>
<reference evidence="6 8" key="3">
    <citation type="journal article" date="2015" name="BMC Genomics">
        <title>Sex and parasites: genomic and transcriptomic analysis of Microbotryum lychnidis-dioicae, the biotrophic and plant-castrating anther smut fungus.</title>
        <authorList>
            <person name="Perlin M.H."/>
            <person name="Amselem J."/>
            <person name="Fontanillas E."/>
            <person name="Toh S.S."/>
            <person name="Chen Z."/>
            <person name="Goldberg J."/>
            <person name="Duplessis S."/>
            <person name="Henrissat B."/>
            <person name="Young S."/>
            <person name="Zeng Q."/>
            <person name="Aguileta G."/>
            <person name="Petit E."/>
            <person name="Badouin H."/>
            <person name="Andrews J."/>
            <person name="Razeeq D."/>
            <person name="Gabaldon T."/>
            <person name="Quesneville H."/>
            <person name="Giraud T."/>
            <person name="Hood M.E."/>
            <person name="Schultz D.J."/>
            <person name="Cuomo C.A."/>
        </authorList>
    </citation>
    <scope>NUCLEOTIDE SEQUENCE [LARGE SCALE GENOMIC DNA]</scope>
    <source>
        <strain evidence="8">p1A1 Lamole</strain>
        <strain evidence="6">P1A1 Lamole</strain>
    </source>
</reference>
<dbReference type="EnsemblFungi" id="MVLG_04446T0">
    <property type="protein sequence ID" value="MVLG_04446T0"/>
    <property type="gene ID" value="MVLG_04446"/>
</dbReference>